<reference evidence="2" key="1">
    <citation type="submission" date="2021-05" db="EMBL/GenBank/DDBJ databases">
        <authorList>
            <person name="Stam R."/>
        </authorList>
    </citation>
    <scope>NUCLEOTIDE SEQUENCE</scope>
    <source>
        <strain evidence="2">CS162</strain>
    </source>
</reference>
<evidence type="ECO:0000313" key="3">
    <source>
        <dbReference type="Proteomes" id="UP000676310"/>
    </source>
</evidence>
<name>A0A8J2N0I6_9PLEO</name>
<dbReference type="AlphaFoldDB" id="A0A8J2N0I6"/>
<evidence type="ECO:0000313" key="2">
    <source>
        <dbReference type="EMBL" id="CAG5161901.1"/>
    </source>
</evidence>
<keyword evidence="1" id="KW-0732">Signal</keyword>
<protein>
    <submittedName>
        <fullName evidence="2">Uncharacterized protein</fullName>
    </submittedName>
</protein>
<keyword evidence="3" id="KW-1185">Reference proteome</keyword>
<evidence type="ECO:0000256" key="1">
    <source>
        <dbReference type="SAM" id="SignalP"/>
    </source>
</evidence>
<gene>
    <name evidence="2" type="ORF">ALTATR162_LOCUS6119</name>
</gene>
<dbReference type="GeneID" id="67017973"/>
<feature type="chain" id="PRO_5035271119" evidence="1">
    <location>
        <begin position="20"/>
        <end position="228"/>
    </location>
</feature>
<proteinExistence type="predicted"/>
<dbReference type="OrthoDB" id="3660701at2759"/>
<feature type="signal peptide" evidence="1">
    <location>
        <begin position="1"/>
        <end position="19"/>
    </location>
</feature>
<dbReference type="Proteomes" id="UP000676310">
    <property type="component" value="Unassembled WGS sequence"/>
</dbReference>
<comment type="caution">
    <text evidence="2">The sequence shown here is derived from an EMBL/GenBank/DDBJ whole genome shotgun (WGS) entry which is preliminary data.</text>
</comment>
<accession>A0A8J2N0I6</accession>
<organism evidence="2 3">
    <name type="scientific">Alternaria atra</name>
    <dbReference type="NCBI Taxonomy" id="119953"/>
    <lineage>
        <taxon>Eukaryota</taxon>
        <taxon>Fungi</taxon>
        <taxon>Dikarya</taxon>
        <taxon>Ascomycota</taxon>
        <taxon>Pezizomycotina</taxon>
        <taxon>Dothideomycetes</taxon>
        <taxon>Pleosporomycetidae</taxon>
        <taxon>Pleosporales</taxon>
        <taxon>Pleosporineae</taxon>
        <taxon>Pleosporaceae</taxon>
        <taxon>Alternaria</taxon>
        <taxon>Alternaria sect. Ulocladioides</taxon>
    </lineage>
</organism>
<sequence>MWNWVQWLHLHLDWRGYWAFFWCSNIQMIEMNLMDEIAHEGFRKMESPPICSKLTTLKIHEPSVTPDTLAKLLSCTPALTTLDYEYWTNDSLICASLSAALNVVKSTLEYLRFVCHLEPPILPIAHEDSLARGGCHFHDFPVLSSLQLAPAVLLGCKPFIAPRIGQVIPSSMKKLCFTDDFLGDAWGAEELASVLYDFVEGGWGATAPELQRVYVAIDRAWLGEVEED</sequence>
<dbReference type="RefSeq" id="XP_043169675.1">
    <property type="nucleotide sequence ID" value="XM_043313740.1"/>
</dbReference>
<dbReference type="EMBL" id="CAJRGZ010000019">
    <property type="protein sequence ID" value="CAG5161901.1"/>
    <property type="molecule type" value="Genomic_DNA"/>
</dbReference>